<accession>A0A6H9WIS1</accession>
<sequence>MAVMVIGASRGLGRALLRGLEQDGRNVVGVARTAPDASRHWIQADLSRPREAAELIAEGAPSGLSTVIYNVGAWEQTAFSSAYDFAVSDEDEIESLISVNTTAAILVLRRLIPVILNNAQPRVILTGSTSGLARSGRPEVAFGASKFALNGIAAALREGYRDRRLAVTTLQLGYLNTDDDLHVPIDQATVRGDGRLIPVHDVVSVVRMILGLSPSSFVSEIIMPAVLDDRF</sequence>
<keyword evidence="2" id="KW-1185">Reference proteome</keyword>
<gene>
    <name evidence="1" type="ORF">F8O04_13215</name>
</gene>
<dbReference type="Proteomes" id="UP000431744">
    <property type="component" value="Unassembled WGS sequence"/>
</dbReference>
<dbReference type="InterPro" id="IPR052184">
    <property type="entry name" value="SDR_enzymes"/>
</dbReference>
<dbReference type="Gene3D" id="3.40.50.720">
    <property type="entry name" value="NAD(P)-binding Rossmann-like Domain"/>
    <property type="match status" value="1"/>
</dbReference>
<dbReference type="PANTHER" id="PTHR45458:SF2">
    <property type="entry name" value="OXIDOREDUCTASE, SHORT CHAIN DEHYDROGENASE_REDUCTASE FAMILY SUPERFAMILY (AFU_ORTHOLOGUE AFUA_3G13450)"/>
    <property type="match status" value="1"/>
</dbReference>
<proteinExistence type="predicted"/>
<organism evidence="1 2">
    <name type="scientific">Pseudoclavibacter endophyticus</name>
    <dbReference type="NCBI Taxonomy" id="1778590"/>
    <lineage>
        <taxon>Bacteria</taxon>
        <taxon>Bacillati</taxon>
        <taxon>Actinomycetota</taxon>
        <taxon>Actinomycetes</taxon>
        <taxon>Micrococcales</taxon>
        <taxon>Microbacteriaceae</taxon>
        <taxon>Pseudoclavibacter</taxon>
    </lineage>
</organism>
<dbReference type="EMBL" id="WBJY01000004">
    <property type="protein sequence ID" value="KAB1646703.1"/>
    <property type="molecule type" value="Genomic_DNA"/>
</dbReference>
<dbReference type="InterPro" id="IPR002347">
    <property type="entry name" value="SDR_fam"/>
</dbReference>
<dbReference type="PANTHER" id="PTHR45458">
    <property type="entry name" value="SHORT-CHAIN DEHYDROGENASE/REDUCTASE SDR"/>
    <property type="match status" value="1"/>
</dbReference>
<dbReference type="AlphaFoldDB" id="A0A6H9WIS1"/>
<evidence type="ECO:0000313" key="1">
    <source>
        <dbReference type="EMBL" id="KAB1646703.1"/>
    </source>
</evidence>
<evidence type="ECO:0000313" key="2">
    <source>
        <dbReference type="Proteomes" id="UP000431744"/>
    </source>
</evidence>
<dbReference type="Pfam" id="PF00106">
    <property type="entry name" value="adh_short"/>
    <property type="match status" value="1"/>
</dbReference>
<dbReference type="PRINTS" id="PR00081">
    <property type="entry name" value="GDHRDH"/>
</dbReference>
<protein>
    <submittedName>
        <fullName evidence="1">SDR family oxidoreductase</fullName>
    </submittedName>
</protein>
<dbReference type="SUPFAM" id="SSF51735">
    <property type="entry name" value="NAD(P)-binding Rossmann-fold domains"/>
    <property type="match status" value="1"/>
</dbReference>
<reference evidence="1 2" key="1">
    <citation type="submission" date="2019-09" db="EMBL/GenBank/DDBJ databases">
        <title>Phylogeny of genus Pseudoclavibacter and closely related genus.</title>
        <authorList>
            <person name="Li Y."/>
        </authorList>
    </citation>
    <scope>NUCLEOTIDE SEQUENCE [LARGE SCALE GENOMIC DNA]</scope>
    <source>
        <strain evidence="1 2">EGI 60007</strain>
    </source>
</reference>
<comment type="caution">
    <text evidence="1">The sequence shown here is derived from an EMBL/GenBank/DDBJ whole genome shotgun (WGS) entry which is preliminary data.</text>
</comment>
<dbReference type="CDD" id="cd05233">
    <property type="entry name" value="SDR_c"/>
    <property type="match status" value="1"/>
</dbReference>
<dbReference type="OrthoDB" id="9765468at2"/>
<dbReference type="GO" id="GO:0016616">
    <property type="term" value="F:oxidoreductase activity, acting on the CH-OH group of donors, NAD or NADP as acceptor"/>
    <property type="evidence" value="ECO:0007669"/>
    <property type="project" value="TreeGrafter"/>
</dbReference>
<dbReference type="InterPro" id="IPR036291">
    <property type="entry name" value="NAD(P)-bd_dom_sf"/>
</dbReference>
<name>A0A6H9WIS1_9MICO</name>